<evidence type="ECO:0000313" key="1">
    <source>
        <dbReference type="WBParaSite" id="ASIM_0002030101-mRNA-1"/>
    </source>
</evidence>
<proteinExistence type="predicted"/>
<protein>
    <submittedName>
        <fullName evidence="1">Trafficking protein particle complex subunit</fullName>
    </submittedName>
</protein>
<accession>A0A0M3KH37</accession>
<organism evidence="1">
    <name type="scientific">Anisakis simplex</name>
    <name type="common">Herring worm</name>
    <dbReference type="NCBI Taxonomy" id="6269"/>
    <lineage>
        <taxon>Eukaryota</taxon>
        <taxon>Metazoa</taxon>
        <taxon>Ecdysozoa</taxon>
        <taxon>Nematoda</taxon>
        <taxon>Chromadorea</taxon>
        <taxon>Rhabditida</taxon>
        <taxon>Spirurina</taxon>
        <taxon>Ascaridomorpha</taxon>
        <taxon>Ascaridoidea</taxon>
        <taxon>Anisakidae</taxon>
        <taxon>Anisakis</taxon>
        <taxon>Anisakis simplex complex</taxon>
    </lineage>
</organism>
<dbReference type="WBParaSite" id="ASIM_0002030101-mRNA-1">
    <property type="protein sequence ID" value="ASIM_0002030101-mRNA-1"/>
    <property type="gene ID" value="ASIM_0002030101"/>
</dbReference>
<dbReference type="AlphaFoldDB" id="A0A0M3KH37"/>
<sequence length="88" mass="9829">LTTVSSKFGRKTTGTFEVVKCNEMVVYSFLDYIFNGSLLHVAIAIDFSTGEQLSPCQQQSSASTSHSFVDDAEFAIRAIAEQFRYYNL</sequence>
<name>A0A0M3KH37_ANISI</name>
<reference evidence="1" key="1">
    <citation type="submission" date="2017-02" db="UniProtKB">
        <authorList>
            <consortium name="WormBaseParasite"/>
        </authorList>
    </citation>
    <scope>IDENTIFICATION</scope>
</reference>